<organism evidence="1 2">
    <name type="scientific">Methylocaldum szegediense</name>
    <dbReference type="NCBI Taxonomy" id="73780"/>
    <lineage>
        <taxon>Bacteria</taxon>
        <taxon>Pseudomonadati</taxon>
        <taxon>Pseudomonadota</taxon>
        <taxon>Gammaproteobacteria</taxon>
        <taxon>Methylococcales</taxon>
        <taxon>Methylococcaceae</taxon>
        <taxon>Methylocaldum</taxon>
    </lineage>
</organism>
<name>A0ABN8WXB2_9GAMM</name>
<protein>
    <submittedName>
        <fullName evidence="1">Uncharacterized protein</fullName>
    </submittedName>
</protein>
<dbReference type="EMBL" id="OX458333">
    <property type="protein sequence ID" value="CAI8741207.1"/>
    <property type="molecule type" value="Genomic_DNA"/>
</dbReference>
<dbReference type="Proteomes" id="UP001162030">
    <property type="component" value="Chromosome"/>
</dbReference>
<evidence type="ECO:0000313" key="1">
    <source>
        <dbReference type="EMBL" id="CAI8741207.1"/>
    </source>
</evidence>
<sequence>MCGSFFRAILSGAEIAAPAVAGVHPNRGCVVLGLLFLPFPGVFREQRRASLTVVA</sequence>
<keyword evidence="2" id="KW-1185">Reference proteome</keyword>
<proteinExistence type="predicted"/>
<accession>A0ABN8WXB2</accession>
<evidence type="ECO:0000313" key="2">
    <source>
        <dbReference type="Proteomes" id="UP001162030"/>
    </source>
</evidence>
<gene>
    <name evidence="1" type="ORF">MSZNOR_0469</name>
</gene>
<reference evidence="1 2" key="1">
    <citation type="submission" date="2023-03" db="EMBL/GenBank/DDBJ databases">
        <authorList>
            <person name="Pearce D."/>
        </authorList>
    </citation>
    <scope>NUCLEOTIDE SEQUENCE [LARGE SCALE GENOMIC DNA]</scope>
    <source>
        <strain evidence="1">Msz</strain>
    </source>
</reference>